<dbReference type="SUPFAM" id="SSF161098">
    <property type="entry name" value="MetI-like"/>
    <property type="match status" value="1"/>
</dbReference>
<dbReference type="InterPro" id="IPR000515">
    <property type="entry name" value="MetI-like"/>
</dbReference>
<keyword evidence="6 7" id="KW-0472">Membrane</keyword>
<keyword evidence="5 7" id="KW-1133">Transmembrane helix</keyword>
<comment type="caution">
    <text evidence="10">The sequence shown here is derived from an EMBL/GenBank/DDBJ whole genome shotgun (WGS) entry which is preliminary data.</text>
</comment>
<evidence type="ECO:0000256" key="1">
    <source>
        <dbReference type="ARBA" id="ARBA00004651"/>
    </source>
</evidence>
<accession>A0A9W6GBT7</accession>
<feature type="region of interest" description="Disordered" evidence="8">
    <location>
        <begin position="1"/>
        <end position="37"/>
    </location>
</feature>
<dbReference type="PANTHER" id="PTHR43386:SF1">
    <property type="entry name" value="D,D-DIPEPTIDE TRANSPORT SYSTEM PERMEASE PROTEIN DDPC-RELATED"/>
    <property type="match status" value="1"/>
</dbReference>
<dbReference type="RefSeq" id="WP_281846776.1">
    <property type="nucleotide sequence ID" value="NZ_BAAAOL010000007.1"/>
</dbReference>
<keyword evidence="11" id="KW-1185">Reference proteome</keyword>
<evidence type="ECO:0000256" key="6">
    <source>
        <dbReference type="ARBA" id="ARBA00023136"/>
    </source>
</evidence>
<dbReference type="InterPro" id="IPR050366">
    <property type="entry name" value="BP-dependent_transpt_permease"/>
</dbReference>
<dbReference type="EMBL" id="BSDT01000001">
    <property type="protein sequence ID" value="GLI43893.1"/>
    <property type="molecule type" value="Genomic_DNA"/>
</dbReference>
<dbReference type="Gene3D" id="1.10.3720.10">
    <property type="entry name" value="MetI-like"/>
    <property type="match status" value="1"/>
</dbReference>
<dbReference type="Pfam" id="PF00528">
    <property type="entry name" value="BPD_transp_1"/>
    <property type="match status" value="1"/>
</dbReference>
<gene>
    <name evidence="10" type="ORF">GALLR39Z86_37430</name>
</gene>
<comment type="subcellular location">
    <subcellularLocation>
        <location evidence="1 7">Cell membrane</location>
        <topology evidence="1 7">Multi-pass membrane protein</topology>
    </subcellularLocation>
</comment>
<name>A0A9W6GBT7_9ACTN</name>
<dbReference type="AlphaFoldDB" id="A0A9W6GBT7"/>
<keyword evidence="3" id="KW-1003">Cell membrane</keyword>
<dbReference type="GO" id="GO:0055085">
    <property type="term" value="P:transmembrane transport"/>
    <property type="evidence" value="ECO:0007669"/>
    <property type="project" value="InterPro"/>
</dbReference>
<dbReference type="GO" id="GO:0005886">
    <property type="term" value="C:plasma membrane"/>
    <property type="evidence" value="ECO:0007669"/>
    <property type="project" value="UniProtKB-SubCell"/>
</dbReference>
<protein>
    <submittedName>
        <fullName evidence="10">Peptide ABC transporter permease</fullName>
    </submittedName>
</protein>
<feature type="transmembrane region" description="Helical" evidence="7">
    <location>
        <begin position="170"/>
        <end position="188"/>
    </location>
</feature>
<feature type="transmembrane region" description="Helical" evidence="7">
    <location>
        <begin position="194"/>
        <end position="212"/>
    </location>
</feature>
<feature type="transmembrane region" description="Helical" evidence="7">
    <location>
        <begin position="52"/>
        <end position="74"/>
    </location>
</feature>
<keyword evidence="4 7" id="KW-0812">Transmembrane</keyword>
<organism evidence="10 11">
    <name type="scientific">Glycomyces algeriensis</name>
    <dbReference type="NCBI Taxonomy" id="256037"/>
    <lineage>
        <taxon>Bacteria</taxon>
        <taxon>Bacillati</taxon>
        <taxon>Actinomycetota</taxon>
        <taxon>Actinomycetes</taxon>
        <taxon>Glycomycetales</taxon>
        <taxon>Glycomycetaceae</taxon>
        <taxon>Glycomyces</taxon>
    </lineage>
</organism>
<proteinExistence type="inferred from homology"/>
<feature type="transmembrane region" description="Helical" evidence="7">
    <location>
        <begin position="243"/>
        <end position="263"/>
    </location>
</feature>
<dbReference type="Proteomes" id="UP001144313">
    <property type="component" value="Unassembled WGS sequence"/>
</dbReference>
<evidence type="ECO:0000259" key="9">
    <source>
        <dbReference type="PROSITE" id="PS50928"/>
    </source>
</evidence>
<comment type="similarity">
    <text evidence="7">Belongs to the binding-protein-dependent transport system permease family.</text>
</comment>
<dbReference type="InterPro" id="IPR025966">
    <property type="entry name" value="OppC_N"/>
</dbReference>
<keyword evidence="2 7" id="KW-0813">Transport</keyword>
<feature type="transmembrane region" description="Helical" evidence="7">
    <location>
        <begin position="299"/>
        <end position="318"/>
    </location>
</feature>
<evidence type="ECO:0000256" key="5">
    <source>
        <dbReference type="ARBA" id="ARBA00022989"/>
    </source>
</evidence>
<evidence type="ECO:0000256" key="4">
    <source>
        <dbReference type="ARBA" id="ARBA00022692"/>
    </source>
</evidence>
<feature type="transmembrane region" description="Helical" evidence="7">
    <location>
        <begin position="132"/>
        <end position="158"/>
    </location>
</feature>
<evidence type="ECO:0000256" key="7">
    <source>
        <dbReference type="RuleBase" id="RU363032"/>
    </source>
</evidence>
<evidence type="ECO:0000313" key="11">
    <source>
        <dbReference type="Proteomes" id="UP001144313"/>
    </source>
</evidence>
<sequence length="331" mass="34927">MSFTPTELEVEGAAGGGTVPGAPASPPAGRGAPDRPATEWRRVSRAFLRDRAAVACGVYIVLIILMAVAAPLLVKISGYGPLEFDQDAVDPNLGGIPLGAAGGMGADHWFGVEPGNGRDIFARIVYGARVSMLIAISATLLTTFLGVVFGLVAGYFGGRVDMVVSRVMEFLMAFPALIFMIAVLSALPAENRQFLLVLVISFFGWPYLARIVRGQTMSLKEREFVEAAKASGATSAQIIFKEILPNLASTIIVMTTLAVPGYVGTEAGLSFLGVGVVPPTPSWGQMIASSVPWYAVDPAYFLIPGAFLFLLVLSFTVLGDRIRRLLGEGAA</sequence>
<evidence type="ECO:0000256" key="8">
    <source>
        <dbReference type="SAM" id="MobiDB-lite"/>
    </source>
</evidence>
<dbReference type="Pfam" id="PF12911">
    <property type="entry name" value="OppC_N"/>
    <property type="match status" value="1"/>
</dbReference>
<dbReference type="CDD" id="cd06261">
    <property type="entry name" value="TM_PBP2"/>
    <property type="match status" value="1"/>
</dbReference>
<dbReference type="PANTHER" id="PTHR43386">
    <property type="entry name" value="OLIGOPEPTIDE TRANSPORT SYSTEM PERMEASE PROTEIN APPC"/>
    <property type="match status" value="1"/>
</dbReference>
<dbReference type="InterPro" id="IPR035906">
    <property type="entry name" value="MetI-like_sf"/>
</dbReference>
<evidence type="ECO:0000256" key="3">
    <source>
        <dbReference type="ARBA" id="ARBA00022475"/>
    </source>
</evidence>
<evidence type="ECO:0000313" key="10">
    <source>
        <dbReference type="EMBL" id="GLI43893.1"/>
    </source>
</evidence>
<dbReference type="PROSITE" id="PS50928">
    <property type="entry name" value="ABC_TM1"/>
    <property type="match status" value="1"/>
</dbReference>
<evidence type="ECO:0000256" key="2">
    <source>
        <dbReference type="ARBA" id="ARBA00022448"/>
    </source>
</evidence>
<reference evidence="10" key="1">
    <citation type="submission" date="2022-12" db="EMBL/GenBank/DDBJ databases">
        <title>Reference genome sequencing for broad-spectrum identification of bacterial and archaeal isolates by mass spectrometry.</title>
        <authorList>
            <person name="Sekiguchi Y."/>
            <person name="Tourlousse D.M."/>
        </authorList>
    </citation>
    <scope>NUCLEOTIDE SEQUENCE</scope>
    <source>
        <strain evidence="10">LLR39Z86</strain>
    </source>
</reference>
<feature type="domain" description="ABC transmembrane type-1" evidence="9">
    <location>
        <begin position="128"/>
        <end position="319"/>
    </location>
</feature>